<dbReference type="Gene3D" id="3.30.9.10">
    <property type="entry name" value="D-Amino Acid Oxidase, subunit A, domain 2"/>
    <property type="match status" value="1"/>
</dbReference>
<feature type="domain" description="FAD dependent oxidoreductase" evidence="3">
    <location>
        <begin position="7"/>
        <end position="393"/>
    </location>
</feature>
<dbReference type="AlphaFoldDB" id="A0A0K6HM99"/>
<protein>
    <submittedName>
        <fullName evidence="4">Glycine/D-amino acid oxidase (Deaminating)</fullName>
    </submittedName>
</protein>
<feature type="transmembrane region" description="Helical" evidence="2">
    <location>
        <begin position="7"/>
        <end position="24"/>
    </location>
</feature>
<dbReference type="Proteomes" id="UP000183900">
    <property type="component" value="Unassembled WGS sequence"/>
</dbReference>
<keyword evidence="2" id="KW-1133">Transmembrane helix</keyword>
<feature type="transmembrane region" description="Helical" evidence="2">
    <location>
        <begin position="44"/>
        <end position="64"/>
    </location>
</feature>
<reference evidence="5" key="1">
    <citation type="submission" date="2015-08" db="EMBL/GenBank/DDBJ databases">
        <authorList>
            <person name="Varghese N."/>
        </authorList>
    </citation>
    <scope>NUCLEOTIDE SEQUENCE [LARGE SCALE GENOMIC DNA]</scope>
    <source>
        <strain evidence="5">DSM 23407</strain>
    </source>
</reference>
<evidence type="ECO:0000256" key="2">
    <source>
        <dbReference type="SAM" id="Phobius"/>
    </source>
</evidence>
<dbReference type="InterPro" id="IPR006076">
    <property type="entry name" value="FAD-dep_OxRdtase"/>
</dbReference>
<keyword evidence="5" id="KW-1185">Reference proteome</keyword>
<evidence type="ECO:0000313" key="4">
    <source>
        <dbReference type="EMBL" id="CUA92004.1"/>
    </source>
</evidence>
<accession>A0A0K6HM99</accession>
<gene>
    <name evidence="4" type="ORF">Ga0061067_101223</name>
</gene>
<dbReference type="PANTHER" id="PTHR13847:SF289">
    <property type="entry name" value="GLYCINE OXIDASE"/>
    <property type="match status" value="1"/>
</dbReference>
<dbReference type="Gene3D" id="3.50.50.60">
    <property type="entry name" value="FAD/NAD(P)-binding domain"/>
    <property type="match status" value="2"/>
</dbReference>
<dbReference type="Pfam" id="PF01266">
    <property type="entry name" value="DAO"/>
    <property type="match status" value="1"/>
</dbReference>
<dbReference type="GO" id="GO:0016491">
    <property type="term" value="F:oxidoreductase activity"/>
    <property type="evidence" value="ECO:0007669"/>
    <property type="project" value="UniProtKB-KW"/>
</dbReference>
<dbReference type="SUPFAM" id="SSF51905">
    <property type="entry name" value="FAD/NAD(P)-binding domain"/>
    <property type="match status" value="1"/>
</dbReference>
<evidence type="ECO:0000256" key="1">
    <source>
        <dbReference type="ARBA" id="ARBA00023002"/>
    </source>
</evidence>
<dbReference type="OrthoDB" id="9805337at2"/>
<evidence type="ECO:0000259" key="3">
    <source>
        <dbReference type="Pfam" id="PF01266"/>
    </source>
</evidence>
<dbReference type="GO" id="GO:0005737">
    <property type="term" value="C:cytoplasm"/>
    <property type="evidence" value="ECO:0007669"/>
    <property type="project" value="TreeGrafter"/>
</dbReference>
<keyword evidence="1" id="KW-0560">Oxidoreductase</keyword>
<keyword evidence="2" id="KW-0812">Transmembrane</keyword>
<dbReference type="SUPFAM" id="SSF54373">
    <property type="entry name" value="FAD-linked reductases, C-terminal domain"/>
    <property type="match status" value="1"/>
</dbReference>
<sequence length="415" mass="44409">MSVSGPIAVIGAGIAGVSTAVWLARSGANVILIDRQEPGEATSFGNGGVLAACAIVPVTVPGLIRKAPGMLMDPDSPLFLRWPYLPKLLPFLTRYLANCRADRVEAISRGLALLNADSLAQHQALAGGTEAERWLVPSDYVFRYPDRAAFEGDSFGWNLRRQAGFEWDEIEGAALADYDPLFSPKNSFAVRLKNHGRISDPGRYVKALAGHFLSLGGTFRRAEIFDFRIGPDGLEGLETSDGFIACGKAVLATGVWSKPLMAKLGLSVPLESERGYHLELIEPSAMPAAPTMMTSGKFVVTPMEGRIRLAGIVEFGGLDAGPSEAPFALLERQARAAMPGLTWRETSRWMGHRPAPSDSLPLIGEVPGCRDVIAAFGHHHIGLTAGPKTGRFVSGMLTGQKTNSDLSAFDPARFA</sequence>
<organism evidence="4 5">
    <name type="scientific">Pannonibacter indicus</name>
    <dbReference type="NCBI Taxonomy" id="466044"/>
    <lineage>
        <taxon>Bacteria</taxon>
        <taxon>Pseudomonadati</taxon>
        <taxon>Pseudomonadota</taxon>
        <taxon>Alphaproteobacteria</taxon>
        <taxon>Hyphomicrobiales</taxon>
        <taxon>Stappiaceae</taxon>
        <taxon>Pannonibacter</taxon>
    </lineage>
</organism>
<dbReference type="InterPro" id="IPR036188">
    <property type="entry name" value="FAD/NAD-bd_sf"/>
</dbReference>
<dbReference type="RefSeq" id="WP_055453988.1">
    <property type="nucleotide sequence ID" value="NZ_CYHE01000001.1"/>
</dbReference>
<evidence type="ECO:0000313" key="5">
    <source>
        <dbReference type="Proteomes" id="UP000183900"/>
    </source>
</evidence>
<name>A0A0K6HM99_9HYPH</name>
<dbReference type="EMBL" id="CYHE01000001">
    <property type="protein sequence ID" value="CUA92004.1"/>
    <property type="molecule type" value="Genomic_DNA"/>
</dbReference>
<dbReference type="PANTHER" id="PTHR13847">
    <property type="entry name" value="SARCOSINE DEHYDROGENASE-RELATED"/>
    <property type="match status" value="1"/>
</dbReference>
<keyword evidence="2" id="KW-0472">Membrane</keyword>
<proteinExistence type="predicted"/>